<dbReference type="InterPro" id="IPR008949">
    <property type="entry name" value="Isoprenoid_synthase_dom_sf"/>
</dbReference>
<dbReference type="Gene3D" id="1.10.600.10">
    <property type="entry name" value="Farnesyl Diphosphate Synthase"/>
    <property type="match status" value="1"/>
</dbReference>
<accession>A0ABD5PWK3</accession>
<sequence>MDTEPPTERLADSDIDWCFDAVQGVSRTFAITIDVLEEPMASYICVGYLLCRVADTVEDAGHISPDEQARLLRLYDRALDPDDEASIEEFRTAVEPWLPANTDEVDADEDWEVVAESPRVVATFRSLGEDAQSAIYPPVSELVCGMAEFVQRYEDDGGLRIGTIDELEEYCWYAAGTVGELITNLVAQDVDDRRAEILRANARGFALLLQLVNVAKDVSDDFREENNVYLPATWLRERGVSPANVTAPENQTAVAGVIQRVTRHARGYMDDAQRYLEALPESRGNTLEAWAIPFLLAVGTSRELLERPEDVVQEGGVKISRAEVMAVIQLFQSGGVERENIGELRAQLEEEPYSPS</sequence>
<dbReference type="GeneID" id="73046240"/>
<dbReference type="PANTHER" id="PTHR11626">
    <property type="entry name" value="FARNESYL-DIPHOSPHATE FARNESYLTRANSFERASE"/>
    <property type="match status" value="1"/>
</dbReference>
<dbReference type="EC" id="2.5.1.-" evidence="1"/>
<comment type="caution">
    <text evidence="1">The sequence shown here is derived from an EMBL/GenBank/DDBJ whole genome shotgun (WGS) entry which is preliminary data.</text>
</comment>
<dbReference type="SFLD" id="SFLDG01018">
    <property type="entry name" value="Squalene/Phytoene_Synthase_Lik"/>
    <property type="match status" value="1"/>
</dbReference>
<name>A0ABD5PWK3_9EURY</name>
<evidence type="ECO:0000313" key="2">
    <source>
        <dbReference type="Proteomes" id="UP001595945"/>
    </source>
</evidence>
<proteinExistence type="predicted"/>
<keyword evidence="2" id="KW-1185">Reference proteome</keyword>
<dbReference type="PANTHER" id="PTHR11626:SF2">
    <property type="entry name" value="SQUALENE SYNTHASE"/>
    <property type="match status" value="1"/>
</dbReference>
<reference evidence="1 2" key="1">
    <citation type="journal article" date="2019" name="Int. J. Syst. Evol. Microbiol.">
        <title>The Global Catalogue of Microorganisms (GCM) 10K type strain sequencing project: providing services to taxonomists for standard genome sequencing and annotation.</title>
        <authorList>
            <consortium name="The Broad Institute Genomics Platform"/>
            <consortium name="The Broad Institute Genome Sequencing Center for Infectious Disease"/>
            <person name="Wu L."/>
            <person name="Ma J."/>
        </authorList>
    </citation>
    <scope>NUCLEOTIDE SEQUENCE [LARGE SCALE GENOMIC DNA]</scope>
    <source>
        <strain evidence="1 2">XZYJ18</strain>
    </source>
</reference>
<dbReference type="Pfam" id="PF00494">
    <property type="entry name" value="SQS_PSY"/>
    <property type="match status" value="1"/>
</dbReference>
<dbReference type="InterPro" id="IPR002060">
    <property type="entry name" value="Squ/phyt_synthse"/>
</dbReference>
<protein>
    <submittedName>
        <fullName evidence="1">Phytoene/squalene synthase family protein</fullName>
        <ecNumber evidence="1">2.5.1.-</ecNumber>
    </submittedName>
</protein>
<gene>
    <name evidence="1" type="ORF">ACFO9K_00445</name>
</gene>
<dbReference type="RefSeq" id="WP_254267759.1">
    <property type="nucleotide sequence ID" value="NZ_CP100400.1"/>
</dbReference>
<dbReference type="GO" id="GO:0016740">
    <property type="term" value="F:transferase activity"/>
    <property type="evidence" value="ECO:0007669"/>
    <property type="project" value="UniProtKB-KW"/>
</dbReference>
<dbReference type="InterPro" id="IPR044844">
    <property type="entry name" value="Trans_IPPS_euk-type"/>
</dbReference>
<organism evidence="1 2">
    <name type="scientific">Halorussus aquaticus</name>
    <dbReference type="NCBI Taxonomy" id="2953748"/>
    <lineage>
        <taxon>Archaea</taxon>
        <taxon>Methanobacteriati</taxon>
        <taxon>Methanobacteriota</taxon>
        <taxon>Stenosarchaea group</taxon>
        <taxon>Halobacteria</taxon>
        <taxon>Halobacteriales</taxon>
        <taxon>Haladaptataceae</taxon>
        <taxon>Halorussus</taxon>
    </lineage>
</organism>
<dbReference type="EMBL" id="JBHSHT010000001">
    <property type="protein sequence ID" value="MFC4822720.1"/>
    <property type="molecule type" value="Genomic_DNA"/>
</dbReference>
<evidence type="ECO:0000313" key="1">
    <source>
        <dbReference type="EMBL" id="MFC4822720.1"/>
    </source>
</evidence>
<dbReference type="AlphaFoldDB" id="A0ABD5PWK3"/>
<dbReference type="SUPFAM" id="SSF48576">
    <property type="entry name" value="Terpenoid synthases"/>
    <property type="match status" value="1"/>
</dbReference>
<dbReference type="Proteomes" id="UP001595945">
    <property type="component" value="Unassembled WGS sequence"/>
</dbReference>
<keyword evidence="1" id="KW-0808">Transferase</keyword>
<dbReference type="SFLD" id="SFLDS00005">
    <property type="entry name" value="Isoprenoid_Synthase_Type_I"/>
    <property type="match status" value="1"/>
</dbReference>